<protein>
    <submittedName>
        <fullName evidence="2">Uncharacterized protein</fullName>
    </submittedName>
</protein>
<keyword evidence="3" id="KW-1185">Reference proteome</keyword>
<feature type="region of interest" description="Disordered" evidence="1">
    <location>
        <begin position="1"/>
        <end position="30"/>
    </location>
</feature>
<comment type="caution">
    <text evidence="2">The sequence shown here is derived from an EMBL/GenBank/DDBJ whole genome shotgun (WGS) entry which is preliminary data.</text>
</comment>
<accession>A0ABR0EI14</accession>
<feature type="compositionally biased region" description="Basic and acidic residues" evidence="1">
    <location>
        <begin position="183"/>
        <end position="204"/>
    </location>
</feature>
<name>A0ABR0EI14_ZASCE</name>
<evidence type="ECO:0000256" key="1">
    <source>
        <dbReference type="SAM" id="MobiDB-lite"/>
    </source>
</evidence>
<organism evidence="2 3">
    <name type="scientific">Zasmidium cellare</name>
    <name type="common">Wine cellar mold</name>
    <name type="synonym">Racodium cellare</name>
    <dbReference type="NCBI Taxonomy" id="395010"/>
    <lineage>
        <taxon>Eukaryota</taxon>
        <taxon>Fungi</taxon>
        <taxon>Dikarya</taxon>
        <taxon>Ascomycota</taxon>
        <taxon>Pezizomycotina</taxon>
        <taxon>Dothideomycetes</taxon>
        <taxon>Dothideomycetidae</taxon>
        <taxon>Mycosphaerellales</taxon>
        <taxon>Mycosphaerellaceae</taxon>
        <taxon>Zasmidium</taxon>
    </lineage>
</organism>
<proteinExistence type="predicted"/>
<feature type="region of interest" description="Disordered" evidence="1">
    <location>
        <begin position="183"/>
        <end position="206"/>
    </location>
</feature>
<sequence length="238" mass="28041">MNRPPTYHHVVHHTRRPPSYSEHYDHQRPPDGEALARRISLPVEINHNRRTAEDLTSSVSVNTTTTFSTLQNHLRDTHLQNFPENLSFTWTTWLKYANDQRRHIRDDNWEGIRLEILSLGSARDPSGGDFPTSLITQASPMSEERWMGLSNDMVWDSRMWGVEGWEEYFLLRGYYFRDRPHEDEQDREEGQTPGENRRGRVEQKLRKRWQGLRSNLASIFRRRCPDPSDSVAVEQSAE</sequence>
<dbReference type="Proteomes" id="UP001305779">
    <property type="component" value="Unassembled WGS sequence"/>
</dbReference>
<evidence type="ECO:0000313" key="3">
    <source>
        <dbReference type="Proteomes" id="UP001305779"/>
    </source>
</evidence>
<evidence type="ECO:0000313" key="2">
    <source>
        <dbReference type="EMBL" id="KAK4500790.1"/>
    </source>
</evidence>
<reference evidence="2 3" key="1">
    <citation type="journal article" date="2023" name="G3 (Bethesda)">
        <title>A chromosome-level genome assembly of Zasmidium syzygii isolated from banana leaves.</title>
        <authorList>
            <person name="van Westerhoven A.C."/>
            <person name="Mehrabi R."/>
            <person name="Talebi R."/>
            <person name="Steentjes M.B.F."/>
            <person name="Corcolon B."/>
            <person name="Chong P.A."/>
            <person name="Kema G.H.J."/>
            <person name="Seidl M.F."/>
        </authorList>
    </citation>
    <scope>NUCLEOTIDE SEQUENCE [LARGE SCALE GENOMIC DNA]</scope>
    <source>
        <strain evidence="2 3">P124</strain>
    </source>
</reference>
<gene>
    <name evidence="2" type="ORF">PRZ48_008982</name>
</gene>
<dbReference type="EMBL" id="JAXOVC010000006">
    <property type="protein sequence ID" value="KAK4500790.1"/>
    <property type="molecule type" value="Genomic_DNA"/>
</dbReference>